<dbReference type="PROSITE" id="PS50157">
    <property type="entry name" value="ZINC_FINGER_C2H2_2"/>
    <property type="match status" value="1"/>
</dbReference>
<evidence type="ECO:0000259" key="2">
    <source>
        <dbReference type="PROSITE" id="PS50157"/>
    </source>
</evidence>
<dbReference type="WBParaSite" id="BTMF_0000829201-mRNA-1">
    <property type="protein sequence ID" value="BTMF_0000829201-mRNA-1"/>
    <property type="gene ID" value="BTMF_0000829201"/>
</dbReference>
<keyword evidence="4" id="KW-1185">Reference proteome</keyword>
<evidence type="ECO:0000256" key="1">
    <source>
        <dbReference type="PROSITE-ProRule" id="PRU00042"/>
    </source>
</evidence>
<dbReference type="STRING" id="42155.A0A0R3QKW2"/>
<reference evidence="3 4" key="2">
    <citation type="submission" date="2018-11" db="EMBL/GenBank/DDBJ databases">
        <authorList>
            <consortium name="Pathogen Informatics"/>
        </authorList>
    </citation>
    <scope>NUCLEOTIDE SEQUENCE [LARGE SCALE GENOMIC DNA]</scope>
</reference>
<evidence type="ECO:0000313" key="5">
    <source>
        <dbReference type="WBParaSite" id="BTMF_0000829201-mRNA-1"/>
    </source>
</evidence>
<feature type="domain" description="C2H2-type" evidence="2">
    <location>
        <begin position="41"/>
        <end position="63"/>
    </location>
</feature>
<keyword evidence="1" id="KW-0863">Zinc-finger</keyword>
<protein>
    <submittedName>
        <fullName evidence="5">C2H2-type domain-containing protein</fullName>
    </submittedName>
</protein>
<accession>A0A0R3QKW2</accession>
<keyword evidence="1" id="KW-0862">Zinc</keyword>
<dbReference type="SMART" id="SM00355">
    <property type="entry name" value="ZnF_C2H2"/>
    <property type="match status" value="3"/>
</dbReference>
<name>A0A0R3QKW2_9BILA</name>
<proteinExistence type="predicted"/>
<dbReference type="EMBL" id="UZAG01015572">
    <property type="protein sequence ID" value="VDO21562.1"/>
    <property type="molecule type" value="Genomic_DNA"/>
</dbReference>
<evidence type="ECO:0000313" key="3">
    <source>
        <dbReference type="EMBL" id="VDO21562.1"/>
    </source>
</evidence>
<dbReference type="PROSITE" id="PS00028">
    <property type="entry name" value="ZINC_FINGER_C2H2_1"/>
    <property type="match status" value="1"/>
</dbReference>
<dbReference type="InterPro" id="IPR013087">
    <property type="entry name" value="Znf_C2H2_type"/>
</dbReference>
<dbReference type="GO" id="GO:0008270">
    <property type="term" value="F:zinc ion binding"/>
    <property type="evidence" value="ECO:0007669"/>
    <property type="project" value="UniProtKB-KW"/>
</dbReference>
<gene>
    <name evidence="3" type="ORF">BTMF_LOCUS6359</name>
</gene>
<keyword evidence="1" id="KW-0479">Metal-binding</keyword>
<dbReference type="Proteomes" id="UP000280834">
    <property type="component" value="Unassembled WGS sequence"/>
</dbReference>
<evidence type="ECO:0000313" key="4">
    <source>
        <dbReference type="Proteomes" id="UP000280834"/>
    </source>
</evidence>
<reference evidence="5" key="1">
    <citation type="submission" date="2017-02" db="UniProtKB">
        <authorList>
            <consortium name="WormBaseParasite"/>
        </authorList>
    </citation>
    <scope>IDENTIFICATION</scope>
</reference>
<sequence>MCVTLSRERRQRKREGEGSKGLNRFEKLDDEKDEQSMASFFLCYECGTTFSVRNDFDEHILVHQAVSLCYQIYEFDKGGPSVVKAKLENQHTSFKESYKPQAVKLLTTFRKTSDCSQKNVRKITTTKRKLMGLSFSPDSPSKVPCLKQKKNSQNDIKITKGNKTQDNSAVIATVGSQLIHLQVDREHSKMGLDVQGYSTSRTKQLRKTSSIDVLVTLSADVSGATHTDLMEDQVTSPLKLAELPKTDMTVAASTKSSGVIIPSSPSTSTTSASAPALPKCLNCDYRSSQGTDMVEHVVRVHKTSITSLERVDFVDGKWSEAVKLEPRQQCAYCVRTFRDVTDYFLHVIICHKRNLLSPGVSKYNCIVYLAHPGMPTHMVRIFMKRP</sequence>
<organism evidence="5">
    <name type="scientific">Brugia timori</name>
    <dbReference type="NCBI Taxonomy" id="42155"/>
    <lineage>
        <taxon>Eukaryota</taxon>
        <taxon>Metazoa</taxon>
        <taxon>Ecdysozoa</taxon>
        <taxon>Nematoda</taxon>
        <taxon>Chromadorea</taxon>
        <taxon>Rhabditida</taxon>
        <taxon>Spirurina</taxon>
        <taxon>Spiruromorpha</taxon>
        <taxon>Filarioidea</taxon>
        <taxon>Onchocercidae</taxon>
        <taxon>Brugia</taxon>
    </lineage>
</organism>
<dbReference type="AlphaFoldDB" id="A0A0R3QKW2"/>